<evidence type="ECO:0000256" key="2">
    <source>
        <dbReference type="SAM" id="SignalP"/>
    </source>
</evidence>
<feature type="region of interest" description="Disordered" evidence="1">
    <location>
        <begin position="126"/>
        <end position="145"/>
    </location>
</feature>
<evidence type="ECO:0008006" key="4">
    <source>
        <dbReference type="Google" id="ProtNLM"/>
    </source>
</evidence>
<reference evidence="3" key="1">
    <citation type="submission" date="2015-01" db="EMBL/GenBank/DDBJ databases">
        <authorList>
            <person name="Durling Mikael"/>
        </authorList>
    </citation>
    <scope>NUCLEOTIDE SEQUENCE</scope>
</reference>
<sequence>MSTLGTVMLFTGAPLLSTVDDSSCTIENFDSSLHSLLGWEESYQLPQHDSSHAAWRSIPLIRKPLHTGFSQLHRFEDSFIRPSNDFFNTYDGISKVYDPSFQDEEALTQFCEQSLALHNPIPSSQLEDSVDRSMTTTTTDGSFMSNDTFTSDPGSIVPPQLSCHLSQLKDIPPARQIPSLQPNVKTINLVVGVISIAQPRTVTTRWGTSLSLVEVLVGDESKCGFGITFWLSKDAALQSAVTTLRRQDVVLVRNIALHVFRNKVYGQSLRRGLTELSLLWRKDGGGHYSTRDLSRDDPSKHPQKEKARVVKNWVIQFVGGDIPLESKRSKKSWDDPPDDSQ</sequence>
<feature type="signal peptide" evidence="2">
    <location>
        <begin position="1"/>
        <end position="18"/>
    </location>
</feature>
<feature type="region of interest" description="Disordered" evidence="1">
    <location>
        <begin position="287"/>
        <end position="307"/>
    </location>
</feature>
<name>A0A0B7K0M8_BIOOC</name>
<feature type="chain" id="PRO_5002131480" description="Telomeric single stranded DNA binding POT1/Cdc13 domain-containing protein" evidence="2">
    <location>
        <begin position="19"/>
        <end position="341"/>
    </location>
</feature>
<evidence type="ECO:0000313" key="3">
    <source>
        <dbReference type="EMBL" id="CEO50749.1"/>
    </source>
</evidence>
<dbReference type="EMBL" id="CDPU01000019">
    <property type="protein sequence ID" value="CEO50749.1"/>
    <property type="molecule type" value="Genomic_DNA"/>
</dbReference>
<protein>
    <recommendedName>
        <fullName evidence="4">Telomeric single stranded DNA binding POT1/Cdc13 domain-containing protein</fullName>
    </recommendedName>
</protein>
<evidence type="ECO:0000256" key="1">
    <source>
        <dbReference type="SAM" id="MobiDB-lite"/>
    </source>
</evidence>
<dbReference type="SUPFAM" id="SSF50249">
    <property type="entry name" value="Nucleic acid-binding proteins"/>
    <property type="match status" value="1"/>
</dbReference>
<proteinExistence type="predicted"/>
<dbReference type="Gene3D" id="2.40.50.140">
    <property type="entry name" value="Nucleic acid-binding proteins"/>
    <property type="match status" value="1"/>
</dbReference>
<accession>A0A0B7K0M8</accession>
<gene>
    <name evidence="3" type="ORF">BN869_000006807_1</name>
</gene>
<keyword evidence="2" id="KW-0732">Signal</keyword>
<dbReference type="InterPro" id="IPR012340">
    <property type="entry name" value="NA-bd_OB-fold"/>
</dbReference>
<organism evidence="3">
    <name type="scientific">Bionectria ochroleuca</name>
    <name type="common">Gliocladium roseum</name>
    <dbReference type="NCBI Taxonomy" id="29856"/>
    <lineage>
        <taxon>Eukaryota</taxon>
        <taxon>Fungi</taxon>
        <taxon>Dikarya</taxon>
        <taxon>Ascomycota</taxon>
        <taxon>Pezizomycotina</taxon>
        <taxon>Sordariomycetes</taxon>
        <taxon>Hypocreomycetidae</taxon>
        <taxon>Hypocreales</taxon>
        <taxon>Bionectriaceae</taxon>
        <taxon>Clonostachys</taxon>
    </lineage>
</organism>
<dbReference type="AlphaFoldDB" id="A0A0B7K0M8"/>